<dbReference type="OrthoDB" id="10603869at2759"/>
<keyword evidence="3" id="KW-1185">Reference proteome</keyword>
<evidence type="ECO:0000313" key="2">
    <source>
        <dbReference type="EMBL" id="GMI18265.1"/>
    </source>
</evidence>
<dbReference type="AlphaFoldDB" id="A0A9W7FUJ9"/>
<evidence type="ECO:0000313" key="3">
    <source>
        <dbReference type="Proteomes" id="UP001165122"/>
    </source>
</evidence>
<reference evidence="3" key="1">
    <citation type="journal article" date="2023" name="Commun. Biol.">
        <title>Genome analysis of Parmales, the sister group of diatoms, reveals the evolutionary specialization of diatoms from phago-mixotrophs to photoautotrophs.</title>
        <authorList>
            <person name="Ban H."/>
            <person name="Sato S."/>
            <person name="Yoshikawa S."/>
            <person name="Yamada K."/>
            <person name="Nakamura Y."/>
            <person name="Ichinomiya M."/>
            <person name="Sato N."/>
            <person name="Blanc-Mathieu R."/>
            <person name="Endo H."/>
            <person name="Kuwata A."/>
            <person name="Ogata H."/>
        </authorList>
    </citation>
    <scope>NUCLEOTIDE SEQUENCE [LARGE SCALE GENOMIC DNA]</scope>
    <source>
        <strain evidence="3">NIES 3700</strain>
    </source>
</reference>
<evidence type="ECO:0008006" key="4">
    <source>
        <dbReference type="Google" id="ProtNLM"/>
    </source>
</evidence>
<evidence type="ECO:0000256" key="1">
    <source>
        <dbReference type="SAM" id="MobiDB-lite"/>
    </source>
</evidence>
<accession>A0A9W7FUJ9</accession>
<organism evidence="2 3">
    <name type="scientific">Triparma laevis f. longispina</name>
    <dbReference type="NCBI Taxonomy" id="1714387"/>
    <lineage>
        <taxon>Eukaryota</taxon>
        <taxon>Sar</taxon>
        <taxon>Stramenopiles</taxon>
        <taxon>Ochrophyta</taxon>
        <taxon>Bolidophyceae</taxon>
        <taxon>Parmales</taxon>
        <taxon>Triparmaceae</taxon>
        <taxon>Triparma</taxon>
    </lineage>
</organism>
<protein>
    <recommendedName>
        <fullName evidence="4">PDZ domain-containing protein</fullName>
    </recommendedName>
</protein>
<dbReference type="SUPFAM" id="SSF50156">
    <property type="entry name" value="PDZ domain-like"/>
    <property type="match status" value="1"/>
</dbReference>
<sequence length="291" mass="32060">MAQRSPSSYQRLTGLTAEEMKRYEGHIVKCEERTVTVYDITILPSPPPSPTYSSDQANYALPNASIDTTPNNNANIKANYLSASNSSSPRTSPMIEQKLSSSLTLSLSSSSSFSEIPHVVLSPMGDTKASIPNLDDFRPTPEDFSRDDYKVGEEEGLDVRSRIISTLKNMHFIPTASSAYLSETPPASPHHHDYQAYKSPPPPPQTPQKTLTIALPPPPLLISFTCYETSDVITVTEINPRSKLCGILKVGDVIVGLGNVKYDQRNVEDFVKAIQQLGSNTEEKLMKIYRP</sequence>
<dbReference type="InterPro" id="IPR036034">
    <property type="entry name" value="PDZ_sf"/>
</dbReference>
<comment type="caution">
    <text evidence="2">The sequence shown here is derived from an EMBL/GenBank/DDBJ whole genome shotgun (WGS) entry which is preliminary data.</text>
</comment>
<gene>
    <name evidence="2" type="ORF">TrLO_g2762</name>
</gene>
<feature type="region of interest" description="Disordered" evidence="1">
    <location>
        <begin position="181"/>
        <end position="207"/>
    </location>
</feature>
<dbReference type="EMBL" id="BRXW01000328">
    <property type="protein sequence ID" value="GMI18265.1"/>
    <property type="molecule type" value="Genomic_DNA"/>
</dbReference>
<proteinExistence type="predicted"/>
<dbReference type="Proteomes" id="UP001165122">
    <property type="component" value="Unassembled WGS sequence"/>
</dbReference>
<name>A0A9W7FUJ9_9STRA</name>